<sequence>MSLLNKESCDQERFLKPVISKYHNMLSAYTVKELEEWAIELQCTNTMTDIKSKNFSMITIIFIIFNVFYYMLNYYFHGAFLEKIGGIFSDSFSLPSLSSLAFEYFIINILFLVGITVAIHFYLLRRVINFIPNNYWTGIFWCLTVIYGVLFLIGSISAVERSIYNIINFFSSLFLLMLLLREYFDARKLRRVTLLKIIQLELDHRRDRMSSINVRRKYVKGLR</sequence>
<evidence type="ECO:0000313" key="2">
    <source>
        <dbReference type="EMBL" id="SNV75832.1"/>
    </source>
</evidence>
<reference evidence="2 3" key="1">
    <citation type="submission" date="2017-06" db="EMBL/GenBank/DDBJ databases">
        <authorList>
            <consortium name="Pathogen Informatics"/>
        </authorList>
    </citation>
    <scope>NUCLEOTIDE SEQUENCE [LARGE SCALE GENOMIC DNA]</scope>
    <source>
        <strain evidence="2 3">NCTC12018</strain>
    </source>
</reference>
<keyword evidence="3" id="KW-1185">Reference proteome</keyword>
<keyword evidence="1" id="KW-0812">Transmembrane</keyword>
<evidence type="ECO:0000256" key="1">
    <source>
        <dbReference type="SAM" id="Phobius"/>
    </source>
</evidence>
<evidence type="ECO:0000313" key="3">
    <source>
        <dbReference type="Proteomes" id="UP000214973"/>
    </source>
</evidence>
<accession>A0A239ZX76</accession>
<gene>
    <name evidence="2" type="ORF">SAMEA44547418_01850</name>
</gene>
<organism evidence="2 3">
    <name type="scientific">Veillonella rodentium</name>
    <dbReference type="NCBI Taxonomy" id="248315"/>
    <lineage>
        <taxon>Bacteria</taxon>
        <taxon>Bacillati</taxon>
        <taxon>Bacillota</taxon>
        <taxon>Negativicutes</taxon>
        <taxon>Veillonellales</taxon>
        <taxon>Veillonellaceae</taxon>
        <taxon>Veillonella</taxon>
    </lineage>
</organism>
<dbReference type="EMBL" id="LT906470">
    <property type="protein sequence ID" value="SNV75832.1"/>
    <property type="molecule type" value="Genomic_DNA"/>
</dbReference>
<name>A0A239ZX76_9FIRM</name>
<feature type="transmembrane region" description="Helical" evidence="1">
    <location>
        <begin position="162"/>
        <end position="180"/>
    </location>
</feature>
<feature type="transmembrane region" description="Helical" evidence="1">
    <location>
        <begin position="135"/>
        <end position="156"/>
    </location>
</feature>
<protein>
    <submittedName>
        <fullName evidence="2">Uncharacterized protein</fullName>
    </submittedName>
</protein>
<keyword evidence="1" id="KW-1133">Transmembrane helix</keyword>
<proteinExistence type="predicted"/>
<dbReference type="RefSeq" id="WP_095066620.1">
    <property type="nucleotide sequence ID" value="NZ_LT906470.1"/>
</dbReference>
<dbReference type="Proteomes" id="UP000214973">
    <property type="component" value="Chromosome 1"/>
</dbReference>
<keyword evidence="1" id="KW-0472">Membrane</keyword>
<feature type="transmembrane region" description="Helical" evidence="1">
    <location>
        <begin position="104"/>
        <end position="123"/>
    </location>
</feature>
<dbReference type="KEGG" id="vrm:44547418_01850"/>
<dbReference type="AlphaFoldDB" id="A0A239ZX76"/>
<feature type="transmembrane region" description="Helical" evidence="1">
    <location>
        <begin position="55"/>
        <end position="72"/>
    </location>
</feature>